<dbReference type="GO" id="GO:0005975">
    <property type="term" value="P:carbohydrate metabolic process"/>
    <property type="evidence" value="ECO:0007669"/>
    <property type="project" value="InterPro"/>
</dbReference>
<evidence type="ECO:0000256" key="6">
    <source>
        <dbReference type="ARBA" id="ARBA00023157"/>
    </source>
</evidence>
<keyword evidence="7" id="KW-0325">Glycoprotein</keyword>
<evidence type="ECO:0000256" key="1">
    <source>
        <dbReference type="ARBA" id="ARBA00001913"/>
    </source>
</evidence>
<dbReference type="InterPro" id="IPR036026">
    <property type="entry name" value="Seven-hairpin_glycosidases"/>
</dbReference>
<dbReference type="OrthoDB" id="8118055at2759"/>
<dbReference type="EMBL" id="JAGIXG020000007">
    <property type="protein sequence ID" value="KAI6783564.1"/>
    <property type="molecule type" value="Genomic_DNA"/>
</dbReference>
<keyword evidence="15" id="KW-1185">Reference proteome</keyword>
<dbReference type="GO" id="GO:0016020">
    <property type="term" value="C:membrane"/>
    <property type="evidence" value="ECO:0007669"/>
    <property type="project" value="InterPro"/>
</dbReference>
<comment type="catalytic activity">
    <reaction evidence="10">
        <text>N(4)-(alpha-D-Man-(1-&gt;2)-alpha-D-Man-(1-&gt;2)-alpha-D-Man-(1-&gt;3)-[alpha-D-Man-(1-&gt;2)-alpha-D-Man-(1-&gt;3)-[alpha-D-Man-(1-&gt;2)-alpha-D-Man-(1-&gt;6)]-alpha-D-Man-(1-&gt;6)]-beta-D-Man-(1-&gt;4)-beta-D-GlcNAc-(1-&gt;4)-beta-D-GlcNAc)-L-asparaginyl-[protein] (N-glucan mannose isomer 9A1,2,3B1,2,3) + 4 H2O = N(4)-(alpha-D-Man-(1-&gt;3)-[alpha-D-Man-(1-&gt;3)-[alpha-D-Man-(1-&gt;6)]-alpha-D-Man-(1-&gt;6)]-beta-D-Man-(1-&gt;4)-beta-D-GlcNAc-(1-&gt;4)-beta-D-GlcNAc)-L-asparaginyl-[protein] (N-glucan mannose isomer 5A1,2) + 4 beta-D-mannose</text>
        <dbReference type="Rhea" id="RHEA:56008"/>
        <dbReference type="Rhea" id="RHEA-COMP:14356"/>
        <dbReference type="Rhea" id="RHEA-COMP:14367"/>
        <dbReference type="ChEBI" id="CHEBI:15377"/>
        <dbReference type="ChEBI" id="CHEBI:28563"/>
        <dbReference type="ChEBI" id="CHEBI:59087"/>
        <dbReference type="ChEBI" id="CHEBI:139493"/>
        <dbReference type="EC" id="3.2.1.113"/>
    </reaction>
</comment>
<keyword evidence="11" id="KW-0106">Calcium</keyword>
<comment type="catalytic activity">
    <reaction evidence="9">
        <text>N(4)-(alpha-D-Man-(1-&gt;2)-alpha-D-Man-(1-&gt;2)-alpha-D-Man-(1-&gt;3)-[alpha-D-Man-(1-&gt;3)-[alpha-D-Man-(1-&gt;2)-alpha-D-Man-(1-&gt;6)]-alpha-D-Man-(1-&gt;6)]-beta-D-Man-(1-&gt;4)-beta-D-GlcNAc-(1-&gt;4)-beta-D-GlcNAc)-L-asparaginyl-[protein] (N-glucan mannose isomer 8A1,2,3B1,3) + 3 H2O = N(4)-(alpha-D-Man-(1-&gt;3)-[alpha-D-Man-(1-&gt;3)-[alpha-D-Man-(1-&gt;6)]-alpha-D-Man-(1-&gt;6)]-beta-D-Man-(1-&gt;4)-beta-D-GlcNAc-(1-&gt;4)-beta-D-GlcNAc)-L-asparaginyl-[protein] (N-glucan mannose isomer 5A1,2) + 3 beta-D-mannose</text>
        <dbReference type="Rhea" id="RHEA:56028"/>
        <dbReference type="Rhea" id="RHEA-COMP:14358"/>
        <dbReference type="Rhea" id="RHEA-COMP:14367"/>
        <dbReference type="ChEBI" id="CHEBI:15377"/>
        <dbReference type="ChEBI" id="CHEBI:28563"/>
        <dbReference type="ChEBI" id="CHEBI:59087"/>
        <dbReference type="ChEBI" id="CHEBI:60628"/>
        <dbReference type="EC" id="3.2.1.113"/>
    </reaction>
</comment>
<organism evidence="14 15">
    <name type="scientific">Emericellopsis cladophorae</name>
    <dbReference type="NCBI Taxonomy" id="2686198"/>
    <lineage>
        <taxon>Eukaryota</taxon>
        <taxon>Fungi</taxon>
        <taxon>Dikarya</taxon>
        <taxon>Ascomycota</taxon>
        <taxon>Pezizomycotina</taxon>
        <taxon>Sordariomycetes</taxon>
        <taxon>Hypocreomycetidae</taxon>
        <taxon>Hypocreales</taxon>
        <taxon>Bionectriaceae</taxon>
        <taxon>Emericellopsis</taxon>
    </lineage>
</organism>
<comment type="cofactor">
    <cofactor evidence="1 11">
        <name>Ca(2+)</name>
        <dbReference type="ChEBI" id="CHEBI:29108"/>
    </cofactor>
</comment>
<comment type="caution">
    <text evidence="14">The sequence shown here is derived from an EMBL/GenBank/DDBJ whole genome shotgun (WGS) entry which is preliminary data.</text>
</comment>
<dbReference type="GO" id="GO:0005509">
    <property type="term" value="F:calcium ion binding"/>
    <property type="evidence" value="ECO:0007669"/>
    <property type="project" value="InterPro"/>
</dbReference>
<dbReference type="SUPFAM" id="SSF48225">
    <property type="entry name" value="Seven-hairpin glycosidases"/>
    <property type="match status" value="1"/>
</dbReference>
<dbReference type="GO" id="GO:0005783">
    <property type="term" value="C:endoplasmic reticulum"/>
    <property type="evidence" value="ECO:0007669"/>
    <property type="project" value="TreeGrafter"/>
</dbReference>
<comment type="pathway">
    <text evidence="2">Protein modification; protein glycosylation.</text>
</comment>
<evidence type="ECO:0000256" key="4">
    <source>
        <dbReference type="ARBA" id="ARBA00022729"/>
    </source>
</evidence>
<protein>
    <recommendedName>
        <fullName evidence="12">alpha-1,2-Mannosidase</fullName>
        <ecNumber evidence="12">3.2.1.-</ecNumber>
    </recommendedName>
</protein>
<keyword evidence="8 12" id="KW-0326">Glycosidase</keyword>
<dbReference type="Gene3D" id="1.50.10.10">
    <property type="match status" value="1"/>
</dbReference>
<proteinExistence type="inferred from homology"/>
<dbReference type="GO" id="GO:0004571">
    <property type="term" value="F:mannosyl-oligosaccharide 1,2-alpha-mannosidase activity"/>
    <property type="evidence" value="ECO:0007669"/>
    <property type="project" value="UniProtKB-EC"/>
</dbReference>
<comment type="similarity">
    <text evidence="3 12">Belongs to the glycosyl hydrolase 47 family.</text>
</comment>
<dbReference type="GeneID" id="75832076"/>
<dbReference type="EC" id="3.2.1.-" evidence="12"/>
<keyword evidence="11" id="KW-0479">Metal-binding</keyword>
<dbReference type="PANTHER" id="PTHR11742">
    <property type="entry name" value="MANNOSYL-OLIGOSACCHARIDE ALPHA-1,2-MANNOSIDASE-RELATED"/>
    <property type="match status" value="1"/>
</dbReference>
<dbReference type="InterPro" id="IPR050749">
    <property type="entry name" value="Glycosyl_Hydrolase_47"/>
</dbReference>
<dbReference type="Proteomes" id="UP001055219">
    <property type="component" value="Unassembled WGS sequence"/>
</dbReference>
<evidence type="ECO:0000256" key="12">
    <source>
        <dbReference type="RuleBase" id="RU361193"/>
    </source>
</evidence>
<reference evidence="14" key="1">
    <citation type="journal article" date="2021" name="J Fungi (Basel)">
        <title>Genomic and Metabolomic Analyses of the Marine Fungus Emericellopsis cladophorae: Insights into Saltwater Adaptability Mechanisms and Its Biosynthetic Potential.</title>
        <authorList>
            <person name="Goncalves M.F.M."/>
            <person name="Hilario S."/>
            <person name="Van de Peer Y."/>
            <person name="Esteves A.C."/>
            <person name="Alves A."/>
        </authorList>
    </citation>
    <scope>NUCLEOTIDE SEQUENCE</scope>
    <source>
        <strain evidence="14">MUM 19.33</strain>
    </source>
</reference>
<dbReference type="FunFam" id="1.50.10.10:FF:000047">
    <property type="entry name" value="Mannosyl-oligosaccharide alpha-1,2-mannosidase"/>
    <property type="match status" value="1"/>
</dbReference>
<evidence type="ECO:0000256" key="2">
    <source>
        <dbReference type="ARBA" id="ARBA00004922"/>
    </source>
</evidence>
<evidence type="ECO:0000256" key="8">
    <source>
        <dbReference type="ARBA" id="ARBA00023295"/>
    </source>
</evidence>
<dbReference type="InterPro" id="IPR012341">
    <property type="entry name" value="6hp_glycosidase-like_sf"/>
</dbReference>
<dbReference type="GO" id="GO:0036503">
    <property type="term" value="P:ERAD pathway"/>
    <property type="evidence" value="ECO:0007669"/>
    <property type="project" value="UniProtKB-ARBA"/>
</dbReference>
<keyword evidence="5 12" id="KW-0378">Hydrolase</keyword>
<feature type="signal peptide" evidence="13">
    <location>
        <begin position="1"/>
        <end position="20"/>
    </location>
</feature>
<evidence type="ECO:0000256" key="10">
    <source>
        <dbReference type="ARBA" id="ARBA00048605"/>
    </source>
</evidence>
<gene>
    <name evidence="14" type="ORF">J7T54_005593</name>
</gene>
<dbReference type="PANTHER" id="PTHR11742:SF101">
    <property type="entry name" value="MANNOSYL-OLIGOSACCHARIDE ALPHA-1,2-MANNOSIDASE 1B"/>
    <property type="match status" value="1"/>
</dbReference>
<evidence type="ECO:0000256" key="7">
    <source>
        <dbReference type="ARBA" id="ARBA00023180"/>
    </source>
</evidence>
<reference evidence="14" key="2">
    <citation type="submission" date="2022-07" db="EMBL/GenBank/DDBJ databases">
        <authorList>
            <person name="Goncalves M.F.M."/>
            <person name="Hilario S."/>
            <person name="Van De Peer Y."/>
            <person name="Esteves A.C."/>
            <person name="Alves A."/>
        </authorList>
    </citation>
    <scope>NUCLEOTIDE SEQUENCE</scope>
    <source>
        <strain evidence="14">MUM 19.33</strain>
    </source>
</reference>
<evidence type="ECO:0000256" key="5">
    <source>
        <dbReference type="ARBA" id="ARBA00022801"/>
    </source>
</evidence>
<sequence>MKMRVTKSCLLFSLTGSSLAYPKRETSAGPDAQKAKAIKETYQRSWKGYYDHAFPNDTLTPLTNSYVNDRNRWGVTAIDAISASIVLRDEKSVNQILEFVPTINFTTTAEPGDISLFETNIRYFGGLLSAYDLLSQEPWSDLVTNNTHVEACLKQAQSLADSLKFAFDTPSGVPDPIIQLNPEPKRHGSTQNNIAEAGTLVLEWTRLSDITGDPRYAELAQKAESYMLKPSPPETEPFPGLTGTFLSLEDGTFVDKDGGWGGYTDSFYEYLIKMFLYDPEEFGLYKERWIAAADSTIQFLSSHPSTREDITFLAQYAGTDIIPTSSHLASFTGGNFMLGGIVLKEQKYIDFGLTLANSYYETYRGIITGIGPEGFRWVDNTLPTNSTNNLQPPSEDAGFCEKAGFWATSTAYILRPGILETLYYAYRATGDKNYQDMAWEAYENIVAAAETGAAFSSLRDVTVVGGGYIDKMESFWLTETLKYLFLMFDEESELQVQKEGSKMRWVFNTEAHPVKIR</sequence>
<dbReference type="Pfam" id="PF01532">
    <property type="entry name" value="Glyco_hydro_47"/>
    <property type="match status" value="1"/>
</dbReference>
<evidence type="ECO:0000256" key="3">
    <source>
        <dbReference type="ARBA" id="ARBA00007658"/>
    </source>
</evidence>
<evidence type="ECO:0000313" key="15">
    <source>
        <dbReference type="Proteomes" id="UP001055219"/>
    </source>
</evidence>
<evidence type="ECO:0000256" key="13">
    <source>
        <dbReference type="SAM" id="SignalP"/>
    </source>
</evidence>
<evidence type="ECO:0000256" key="9">
    <source>
        <dbReference type="ARBA" id="ARBA00047669"/>
    </source>
</evidence>
<feature type="chain" id="PRO_5040346043" description="alpha-1,2-Mannosidase" evidence="13">
    <location>
        <begin position="21"/>
        <end position="517"/>
    </location>
</feature>
<evidence type="ECO:0000313" key="14">
    <source>
        <dbReference type="EMBL" id="KAI6783564.1"/>
    </source>
</evidence>
<name>A0A9P9Y4U5_9HYPO</name>
<dbReference type="PRINTS" id="PR00747">
    <property type="entry name" value="GLYHDRLASE47"/>
</dbReference>
<dbReference type="RefSeq" id="XP_051364420.1">
    <property type="nucleotide sequence ID" value="XM_051504028.1"/>
</dbReference>
<dbReference type="InterPro" id="IPR001382">
    <property type="entry name" value="Glyco_hydro_47"/>
</dbReference>
<dbReference type="AlphaFoldDB" id="A0A9P9Y4U5"/>
<evidence type="ECO:0000256" key="11">
    <source>
        <dbReference type="PIRSR" id="PIRSR601382-2"/>
    </source>
</evidence>
<keyword evidence="4 13" id="KW-0732">Signal</keyword>
<feature type="binding site" evidence="11">
    <location>
        <position position="509"/>
    </location>
    <ligand>
        <name>Ca(2+)</name>
        <dbReference type="ChEBI" id="CHEBI:29108"/>
    </ligand>
</feature>
<accession>A0A9P9Y4U5</accession>
<keyword evidence="6" id="KW-1015">Disulfide bond</keyword>